<feature type="region of interest" description="Disordered" evidence="1">
    <location>
        <begin position="1"/>
        <end position="103"/>
    </location>
</feature>
<evidence type="ECO:0000313" key="3">
    <source>
        <dbReference type="Proteomes" id="UP001187415"/>
    </source>
</evidence>
<evidence type="ECO:0000313" key="2">
    <source>
        <dbReference type="EMBL" id="KAK2826810.1"/>
    </source>
</evidence>
<name>A0AA88S9P5_CHASR</name>
<feature type="compositionally biased region" description="Polar residues" evidence="1">
    <location>
        <begin position="92"/>
        <end position="103"/>
    </location>
</feature>
<dbReference type="EMBL" id="JAUPFM010000016">
    <property type="protein sequence ID" value="KAK2826810.1"/>
    <property type="molecule type" value="Genomic_DNA"/>
</dbReference>
<organism evidence="2 3">
    <name type="scientific">Channa striata</name>
    <name type="common">Snakehead murrel</name>
    <name type="synonym">Ophicephalus striatus</name>
    <dbReference type="NCBI Taxonomy" id="64152"/>
    <lineage>
        <taxon>Eukaryota</taxon>
        <taxon>Metazoa</taxon>
        <taxon>Chordata</taxon>
        <taxon>Craniata</taxon>
        <taxon>Vertebrata</taxon>
        <taxon>Euteleostomi</taxon>
        <taxon>Actinopterygii</taxon>
        <taxon>Neopterygii</taxon>
        <taxon>Teleostei</taxon>
        <taxon>Neoteleostei</taxon>
        <taxon>Acanthomorphata</taxon>
        <taxon>Anabantaria</taxon>
        <taxon>Anabantiformes</taxon>
        <taxon>Channoidei</taxon>
        <taxon>Channidae</taxon>
        <taxon>Channa</taxon>
    </lineage>
</organism>
<reference evidence="2" key="1">
    <citation type="submission" date="2023-07" db="EMBL/GenBank/DDBJ databases">
        <title>Chromosome-level Genome Assembly of Striped Snakehead (Channa striata).</title>
        <authorList>
            <person name="Liu H."/>
        </authorList>
    </citation>
    <scope>NUCLEOTIDE SEQUENCE</scope>
    <source>
        <strain evidence="2">Gz</strain>
        <tissue evidence="2">Muscle</tissue>
    </source>
</reference>
<sequence length="315" mass="34572">MTLADPGPPSQVALTLPPAVRRRREVSGGVKRSDGGREGGTREEEEKQTDVAVISVRPGGGGGGGDDSGGTVEADSGFHPPSSSSPSSSSSGPTQTNNPCQSVSERRVVGTQWLLSVSSSSSGSTQFTLFVWRETDVCLLSCTWFCPSWFDCWAVKLKRAAFLFKNLDSHFHIRISVPNKLTTELKRDKRRTLAQKLSADLINQTDFMQQKHSDSKRLRRFRGSYGREFRSTGNSQINTLTSGGEVETSRKDSMGLVVTQQKVRHCRRCAESAKQRTNTYLEGLCGVQHLLPHPMFSLHAETCAAEHTKIQNISV</sequence>
<comment type="caution">
    <text evidence="2">The sequence shown here is derived from an EMBL/GenBank/DDBJ whole genome shotgun (WGS) entry which is preliminary data.</text>
</comment>
<protein>
    <submittedName>
        <fullName evidence="2">Uncharacterized protein</fullName>
    </submittedName>
</protein>
<proteinExistence type="predicted"/>
<feature type="compositionally biased region" description="Low complexity" evidence="1">
    <location>
        <begin position="80"/>
        <end position="91"/>
    </location>
</feature>
<dbReference type="AlphaFoldDB" id="A0AA88S9P5"/>
<keyword evidence="3" id="KW-1185">Reference proteome</keyword>
<feature type="compositionally biased region" description="Basic and acidic residues" evidence="1">
    <location>
        <begin position="31"/>
        <end position="49"/>
    </location>
</feature>
<accession>A0AA88S9P5</accession>
<dbReference type="Proteomes" id="UP001187415">
    <property type="component" value="Unassembled WGS sequence"/>
</dbReference>
<gene>
    <name evidence="2" type="ORF">Q5P01_021024</name>
</gene>
<feature type="compositionally biased region" description="Gly residues" evidence="1">
    <location>
        <begin position="58"/>
        <end position="68"/>
    </location>
</feature>
<evidence type="ECO:0000256" key="1">
    <source>
        <dbReference type="SAM" id="MobiDB-lite"/>
    </source>
</evidence>